<dbReference type="AlphaFoldDB" id="A0A6C0KE25"/>
<dbReference type="InterPro" id="IPR001214">
    <property type="entry name" value="SET_dom"/>
</dbReference>
<evidence type="ECO:0000259" key="1">
    <source>
        <dbReference type="PROSITE" id="PS50280"/>
    </source>
</evidence>
<dbReference type="EMBL" id="MN740844">
    <property type="protein sequence ID" value="QHU14578.1"/>
    <property type="molecule type" value="Genomic_DNA"/>
</dbReference>
<dbReference type="InterPro" id="IPR046341">
    <property type="entry name" value="SET_dom_sf"/>
</dbReference>
<dbReference type="SUPFAM" id="SSF82199">
    <property type="entry name" value="SET domain"/>
    <property type="match status" value="1"/>
</dbReference>
<dbReference type="Gene3D" id="2.170.270.10">
    <property type="entry name" value="SET domain"/>
    <property type="match status" value="1"/>
</dbReference>
<protein>
    <recommendedName>
        <fullName evidence="1">SET domain-containing protein</fullName>
    </recommendedName>
</protein>
<sequence>MPVKKLTKKQENVVKNIMNHTYARISVSRYGVGTKCIKRIGKGVDPFVIAQKKCWDNEISIPWARIKGSKKLKDYITDYYPIDDDGNIFVNENGLNMMNISMFMNHSTRPNMVALDTSSCFTKFKTLRAISVGEELTIDYMDYDFNKEDAEYIKNYYK</sequence>
<reference evidence="2" key="1">
    <citation type="journal article" date="2020" name="Nature">
        <title>Giant virus diversity and host interactions through global metagenomics.</title>
        <authorList>
            <person name="Schulz F."/>
            <person name="Roux S."/>
            <person name="Paez-Espino D."/>
            <person name="Jungbluth S."/>
            <person name="Walsh D.A."/>
            <person name="Denef V.J."/>
            <person name="McMahon K.D."/>
            <person name="Konstantinidis K.T."/>
            <person name="Eloe-Fadrosh E.A."/>
            <person name="Kyrpides N.C."/>
            <person name="Woyke T."/>
        </authorList>
    </citation>
    <scope>NUCLEOTIDE SEQUENCE</scope>
    <source>
        <strain evidence="2">GVMAG-S-1102113-126</strain>
    </source>
</reference>
<proteinExistence type="predicted"/>
<dbReference type="Pfam" id="PF00856">
    <property type="entry name" value="SET"/>
    <property type="match status" value="1"/>
</dbReference>
<accession>A0A6C0KE25</accession>
<dbReference type="PROSITE" id="PS50280">
    <property type="entry name" value="SET"/>
    <property type="match status" value="1"/>
</dbReference>
<evidence type="ECO:0000313" key="2">
    <source>
        <dbReference type="EMBL" id="QHU14578.1"/>
    </source>
</evidence>
<feature type="domain" description="SET" evidence="1">
    <location>
        <begin position="23"/>
        <end position="141"/>
    </location>
</feature>
<name>A0A6C0KE25_9ZZZZ</name>
<organism evidence="2">
    <name type="scientific">viral metagenome</name>
    <dbReference type="NCBI Taxonomy" id="1070528"/>
    <lineage>
        <taxon>unclassified sequences</taxon>
        <taxon>metagenomes</taxon>
        <taxon>organismal metagenomes</taxon>
    </lineage>
</organism>